<proteinExistence type="inferred from homology"/>
<dbReference type="PANTHER" id="PTHR16631:SF14">
    <property type="entry name" value="FAMILY 17 GLUCOSIDASE SCW10-RELATED"/>
    <property type="match status" value="1"/>
</dbReference>
<evidence type="ECO:0000313" key="4">
    <source>
        <dbReference type="EMBL" id="GLB34574.1"/>
    </source>
</evidence>
<dbReference type="Proteomes" id="UP001063166">
    <property type="component" value="Unassembled WGS sequence"/>
</dbReference>
<organism evidence="4 5">
    <name type="scientific">Lyophyllum shimeji</name>
    <name type="common">Hon-shimeji</name>
    <name type="synonym">Tricholoma shimeji</name>
    <dbReference type="NCBI Taxonomy" id="47721"/>
    <lineage>
        <taxon>Eukaryota</taxon>
        <taxon>Fungi</taxon>
        <taxon>Dikarya</taxon>
        <taxon>Basidiomycota</taxon>
        <taxon>Agaricomycotina</taxon>
        <taxon>Agaricomycetes</taxon>
        <taxon>Agaricomycetidae</taxon>
        <taxon>Agaricales</taxon>
        <taxon>Tricholomatineae</taxon>
        <taxon>Lyophyllaceae</taxon>
        <taxon>Lyophyllum</taxon>
    </lineage>
</organism>
<comment type="subcellular location">
    <subcellularLocation>
        <location evidence="1">Cell envelope</location>
    </subcellularLocation>
</comment>
<evidence type="ECO:0000256" key="2">
    <source>
        <dbReference type="ARBA" id="ARBA00008773"/>
    </source>
</evidence>
<sequence length="180" mass="19984">MHWTELLQQQQQWESRGPPFFLKGAISASIPTIEYVHSNLFEDRFRIQFTTFYAGSEDLKTFRNAYVKYGASRYSGLAIGNEVNDKPSTIMAEVNRARDYLRSAGVSTPVSTAHTWVNIKNNPTLCGTDFVAANAHAFFDGHIAPEGAGTFVAKVVVPALKARVRERTSSSQRPGGRRAD</sequence>
<keyword evidence="3 4" id="KW-0378">Hydrolase</keyword>
<protein>
    <submittedName>
        <fullName evidence="4">Glycosyl hydrolase 17 family protein</fullName>
    </submittedName>
</protein>
<dbReference type="GO" id="GO:0009277">
    <property type="term" value="C:fungal-type cell wall"/>
    <property type="evidence" value="ECO:0007669"/>
    <property type="project" value="TreeGrafter"/>
</dbReference>
<dbReference type="GO" id="GO:0071555">
    <property type="term" value="P:cell wall organization"/>
    <property type="evidence" value="ECO:0007669"/>
    <property type="project" value="TreeGrafter"/>
</dbReference>
<evidence type="ECO:0000256" key="3">
    <source>
        <dbReference type="ARBA" id="ARBA00022801"/>
    </source>
</evidence>
<gene>
    <name evidence="4" type="primary">MP65</name>
    <name evidence="4" type="ORF">LshimejAT787_0201390</name>
</gene>
<dbReference type="GO" id="GO:0005576">
    <property type="term" value="C:extracellular region"/>
    <property type="evidence" value="ECO:0007669"/>
    <property type="project" value="TreeGrafter"/>
</dbReference>
<name>A0A9P3PFM9_LYOSH</name>
<reference evidence="4" key="1">
    <citation type="submission" date="2022-07" db="EMBL/GenBank/DDBJ databases">
        <title>The genome of Lyophyllum shimeji provides insight into the initial evolution of ectomycorrhizal fungal genome.</title>
        <authorList>
            <person name="Kobayashi Y."/>
            <person name="Shibata T."/>
            <person name="Hirakawa H."/>
            <person name="Shigenobu S."/>
            <person name="Nishiyama T."/>
            <person name="Yamada A."/>
            <person name="Hasebe M."/>
            <person name="Kawaguchi M."/>
        </authorList>
    </citation>
    <scope>NUCLEOTIDE SEQUENCE</scope>
    <source>
        <strain evidence="4">AT787</strain>
    </source>
</reference>
<keyword evidence="5" id="KW-1185">Reference proteome</keyword>
<dbReference type="EMBL" id="BRPK01000002">
    <property type="protein sequence ID" value="GLB34574.1"/>
    <property type="molecule type" value="Genomic_DNA"/>
</dbReference>
<evidence type="ECO:0000313" key="5">
    <source>
        <dbReference type="Proteomes" id="UP001063166"/>
    </source>
</evidence>
<dbReference type="PANTHER" id="PTHR16631">
    <property type="entry name" value="GLUCAN 1,3-BETA-GLUCOSIDASE"/>
    <property type="match status" value="1"/>
</dbReference>
<comment type="similarity">
    <text evidence="2">Belongs to the glycosyl hydrolase 17 family.</text>
</comment>
<dbReference type="InterPro" id="IPR017853">
    <property type="entry name" value="GH"/>
</dbReference>
<dbReference type="GO" id="GO:0042973">
    <property type="term" value="F:glucan endo-1,3-beta-D-glucosidase activity"/>
    <property type="evidence" value="ECO:0007669"/>
    <property type="project" value="TreeGrafter"/>
</dbReference>
<evidence type="ECO:0000256" key="1">
    <source>
        <dbReference type="ARBA" id="ARBA00004196"/>
    </source>
</evidence>
<dbReference type="InterPro" id="IPR050732">
    <property type="entry name" value="Beta-glucan_modifiers"/>
</dbReference>
<accession>A0A9P3PFM9</accession>
<dbReference type="GO" id="GO:0009986">
    <property type="term" value="C:cell surface"/>
    <property type="evidence" value="ECO:0007669"/>
    <property type="project" value="TreeGrafter"/>
</dbReference>
<dbReference type="SUPFAM" id="SSF51445">
    <property type="entry name" value="(Trans)glycosidases"/>
    <property type="match status" value="1"/>
</dbReference>
<dbReference type="OrthoDB" id="941679at2759"/>
<comment type="caution">
    <text evidence="4">The sequence shown here is derived from an EMBL/GenBank/DDBJ whole genome shotgun (WGS) entry which is preliminary data.</text>
</comment>
<dbReference type="AlphaFoldDB" id="A0A9P3PFM9"/>